<keyword evidence="7" id="KW-0521">NADP</keyword>
<dbReference type="CDD" id="cd02801">
    <property type="entry name" value="DUS_like_FMN"/>
    <property type="match status" value="1"/>
</dbReference>
<evidence type="ECO:0000256" key="14">
    <source>
        <dbReference type="PIRSR" id="PIRSR006621-2"/>
    </source>
</evidence>
<dbReference type="InterPro" id="IPR035587">
    <property type="entry name" value="DUS-like_FMN-bd"/>
</dbReference>
<evidence type="ECO:0000256" key="5">
    <source>
        <dbReference type="ARBA" id="ARBA00022643"/>
    </source>
</evidence>
<accession>A0A1J5TWU9</accession>
<evidence type="ECO:0000256" key="3">
    <source>
        <dbReference type="ARBA" id="ARBA00022555"/>
    </source>
</evidence>
<protein>
    <recommendedName>
        <fullName evidence="12">tRNA-dihydrouridine synthase</fullName>
        <ecNumber evidence="12">1.3.1.-</ecNumber>
    </recommendedName>
</protein>
<dbReference type="PANTHER" id="PTHR45846:SF1">
    <property type="entry name" value="TRNA-DIHYDROURIDINE(47) SYNTHASE [NAD(P)(+)]-LIKE"/>
    <property type="match status" value="1"/>
</dbReference>
<keyword evidence="4 12" id="KW-0285">Flavoprotein</keyword>
<dbReference type="PANTHER" id="PTHR45846">
    <property type="entry name" value="TRNA-DIHYDROURIDINE(47) SYNTHASE [NAD(P)(+)]-LIKE"/>
    <property type="match status" value="1"/>
</dbReference>
<proteinExistence type="inferred from homology"/>
<evidence type="ECO:0000256" key="1">
    <source>
        <dbReference type="ARBA" id="ARBA00001917"/>
    </source>
</evidence>
<keyword evidence="3" id="KW-0820">tRNA-binding</keyword>
<dbReference type="InterPro" id="IPR004652">
    <property type="entry name" value="DusB-like"/>
</dbReference>
<evidence type="ECO:0000256" key="8">
    <source>
        <dbReference type="ARBA" id="ARBA00022884"/>
    </source>
</evidence>
<evidence type="ECO:0000256" key="7">
    <source>
        <dbReference type="ARBA" id="ARBA00022857"/>
    </source>
</evidence>
<dbReference type="GO" id="GO:0000049">
    <property type="term" value="F:tRNA binding"/>
    <property type="evidence" value="ECO:0007669"/>
    <property type="project" value="UniProtKB-KW"/>
</dbReference>
<dbReference type="Gene3D" id="1.10.1200.80">
    <property type="entry name" value="Putative flavin oxidoreducatase, domain 2"/>
    <property type="match status" value="1"/>
</dbReference>
<dbReference type="EC" id="1.3.1.-" evidence="12"/>
<evidence type="ECO:0000256" key="2">
    <source>
        <dbReference type="ARBA" id="ARBA00002790"/>
    </source>
</evidence>
<evidence type="ECO:0000256" key="6">
    <source>
        <dbReference type="ARBA" id="ARBA00022694"/>
    </source>
</evidence>
<comment type="function">
    <text evidence="2 12">Catalyzes the synthesis of 5,6-dihydrouridine (D), a modified base found in the D-loop of most tRNAs, via the reduction of the C5-C6 double bond in target uridines.</text>
</comment>
<comment type="caution">
    <text evidence="16">The sequence shown here is derived from an EMBL/GenBank/DDBJ whole genome shotgun (WGS) entry which is preliminary data.</text>
</comment>
<reference evidence="17" key="1">
    <citation type="submission" date="2016-09" db="EMBL/GenBank/DDBJ databases">
        <title>Genome Sequence of Bathymodiolus thermophilus sulfur-oxidizing gill endosymbiont.</title>
        <authorList>
            <person name="Ponnudurai R."/>
            <person name="Kleiner M."/>
            <person name="Sayavedra L."/>
            <person name="Thuermer A."/>
            <person name="Felbeck H."/>
            <person name="Schlueter R."/>
            <person name="Schweder T."/>
            <person name="Markert S."/>
        </authorList>
    </citation>
    <scope>NUCLEOTIDE SEQUENCE [LARGE SCALE GENOMIC DNA]</scope>
    <source>
        <strain evidence="17">BAT/CrabSpa'14</strain>
    </source>
</reference>
<name>A0A1J5TWU9_9GAMM</name>
<dbReference type="GO" id="GO:0017150">
    <property type="term" value="F:tRNA dihydrouridine synthase activity"/>
    <property type="evidence" value="ECO:0007669"/>
    <property type="project" value="InterPro"/>
</dbReference>
<evidence type="ECO:0000259" key="15">
    <source>
        <dbReference type="Pfam" id="PF01207"/>
    </source>
</evidence>
<evidence type="ECO:0000256" key="10">
    <source>
        <dbReference type="ARBA" id="ARBA00048205"/>
    </source>
</evidence>
<evidence type="ECO:0000256" key="11">
    <source>
        <dbReference type="ARBA" id="ARBA00048802"/>
    </source>
</evidence>
<dbReference type="InterPro" id="IPR018517">
    <property type="entry name" value="tRNA_hU_synthase_CS"/>
</dbReference>
<evidence type="ECO:0000313" key="16">
    <source>
        <dbReference type="EMBL" id="OIR25315.1"/>
    </source>
</evidence>
<feature type="binding site" evidence="14">
    <location>
        <begin position="19"/>
        <end position="21"/>
    </location>
    <ligand>
        <name>FMN</name>
        <dbReference type="ChEBI" id="CHEBI:58210"/>
    </ligand>
</feature>
<sequence>MMPIKIGAYTLPSQVLLAPMAGTSDKPFRMLCKAQGAALTTSEMVVIQQHLLNTNKSKYRLDFEGESAPISIQIAGSEADELAISAQKAVEFGADIIDINMGCPAKKVCNKAAGSALMQDEILVATILKSVVNSVNVPVTLKMRTGWNRANKNAPTIAKIAQDAGIQMLSIHGRTKEDKYNGEAEYNTIAEVVSQVNIPVIANGDINNAEKAKQILDNTGASGIMLGRATQGNPWIFAEINHYLNTNEHPKTLSFALKKQTALKHIQQIHEFYGEGLGVRIARKHILWYLQHFENKPQTCWTKISKIDTSKEQYQQFKNCLNESN</sequence>
<dbReference type="InterPro" id="IPR013785">
    <property type="entry name" value="Aldolase_TIM"/>
</dbReference>
<dbReference type="InterPro" id="IPR001269">
    <property type="entry name" value="DUS_fam"/>
</dbReference>
<keyword evidence="14" id="KW-0547">Nucleotide-binding</keyword>
<keyword evidence="6 12" id="KW-0819">tRNA processing</keyword>
<feature type="binding site" evidence="14">
    <location>
        <begin position="227"/>
        <end position="228"/>
    </location>
    <ligand>
        <name>FMN</name>
        <dbReference type="ChEBI" id="CHEBI:58210"/>
    </ligand>
</feature>
<feature type="binding site" evidence="14">
    <location>
        <position position="172"/>
    </location>
    <ligand>
        <name>FMN</name>
        <dbReference type="ChEBI" id="CHEBI:58210"/>
    </ligand>
</feature>
<dbReference type="Pfam" id="PF01207">
    <property type="entry name" value="Dus"/>
    <property type="match status" value="1"/>
</dbReference>
<comment type="catalytic activity">
    <reaction evidence="11">
        <text>a 5,6-dihydrouridine in tRNA + NAD(+) = a uridine in tRNA + NADH + H(+)</text>
        <dbReference type="Rhea" id="RHEA:54452"/>
        <dbReference type="Rhea" id="RHEA-COMP:13339"/>
        <dbReference type="Rhea" id="RHEA-COMP:13887"/>
        <dbReference type="ChEBI" id="CHEBI:15378"/>
        <dbReference type="ChEBI" id="CHEBI:57540"/>
        <dbReference type="ChEBI" id="CHEBI:57945"/>
        <dbReference type="ChEBI" id="CHEBI:65315"/>
        <dbReference type="ChEBI" id="CHEBI:74443"/>
    </reaction>
</comment>
<keyword evidence="9 12" id="KW-0560">Oxidoreductase</keyword>
<organism evidence="16 17">
    <name type="scientific">Bathymodiolus thermophilus thioautotrophic gill symbiont</name>
    <dbReference type="NCBI Taxonomy" id="2360"/>
    <lineage>
        <taxon>Bacteria</taxon>
        <taxon>Pseudomonadati</taxon>
        <taxon>Pseudomonadota</taxon>
        <taxon>Gammaproteobacteria</taxon>
        <taxon>sulfur-oxidizing symbionts</taxon>
    </lineage>
</organism>
<dbReference type="AlphaFoldDB" id="A0A1J5TWU9"/>
<keyword evidence="8" id="KW-0694">RNA-binding</keyword>
<dbReference type="Proteomes" id="UP000182798">
    <property type="component" value="Unassembled WGS sequence"/>
</dbReference>
<dbReference type="Gene3D" id="3.20.20.70">
    <property type="entry name" value="Aldolase class I"/>
    <property type="match status" value="1"/>
</dbReference>
<dbReference type="NCBIfam" id="TIGR00737">
    <property type="entry name" value="nifR3_yhdG"/>
    <property type="match status" value="1"/>
</dbReference>
<dbReference type="SUPFAM" id="SSF51395">
    <property type="entry name" value="FMN-linked oxidoreductases"/>
    <property type="match status" value="1"/>
</dbReference>
<comment type="similarity">
    <text evidence="12">Belongs to the dus family.</text>
</comment>
<comment type="catalytic activity">
    <reaction evidence="10">
        <text>a 5,6-dihydrouridine in tRNA + NADP(+) = a uridine in tRNA + NADPH + H(+)</text>
        <dbReference type="Rhea" id="RHEA:23624"/>
        <dbReference type="Rhea" id="RHEA-COMP:13339"/>
        <dbReference type="Rhea" id="RHEA-COMP:13887"/>
        <dbReference type="ChEBI" id="CHEBI:15378"/>
        <dbReference type="ChEBI" id="CHEBI:57783"/>
        <dbReference type="ChEBI" id="CHEBI:58349"/>
        <dbReference type="ChEBI" id="CHEBI:65315"/>
        <dbReference type="ChEBI" id="CHEBI:74443"/>
    </reaction>
</comment>
<feature type="active site" description="Proton donor" evidence="13">
    <location>
        <position position="103"/>
    </location>
</feature>
<dbReference type="PROSITE" id="PS01136">
    <property type="entry name" value="UPF0034"/>
    <property type="match status" value="1"/>
</dbReference>
<feature type="binding site" evidence="14">
    <location>
        <position position="142"/>
    </location>
    <ligand>
        <name>FMN</name>
        <dbReference type="ChEBI" id="CHEBI:58210"/>
    </ligand>
</feature>
<dbReference type="InterPro" id="IPR024036">
    <property type="entry name" value="tRNA-dHydroUridine_Synthase_C"/>
</dbReference>
<keyword evidence="5 12" id="KW-0288">FMN</keyword>
<dbReference type="EMBL" id="MIQH01000354">
    <property type="protein sequence ID" value="OIR25315.1"/>
    <property type="molecule type" value="Genomic_DNA"/>
</dbReference>
<dbReference type="PIRSF" id="PIRSF006621">
    <property type="entry name" value="Dus"/>
    <property type="match status" value="1"/>
</dbReference>
<feature type="domain" description="DUS-like FMN-binding" evidence="15">
    <location>
        <begin position="16"/>
        <end position="318"/>
    </location>
</feature>
<evidence type="ECO:0000256" key="12">
    <source>
        <dbReference type="PIRNR" id="PIRNR006621"/>
    </source>
</evidence>
<comment type="cofactor">
    <cofactor evidence="1 12 14">
        <name>FMN</name>
        <dbReference type="ChEBI" id="CHEBI:58210"/>
    </cofactor>
</comment>
<evidence type="ECO:0000256" key="4">
    <source>
        <dbReference type="ARBA" id="ARBA00022630"/>
    </source>
</evidence>
<evidence type="ECO:0000313" key="17">
    <source>
        <dbReference type="Proteomes" id="UP000182798"/>
    </source>
</evidence>
<feature type="binding site" evidence="14">
    <location>
        <position position="73"/>
    </location>
    <ligand>
        <name>FMN</name>
        <dbReference type="ChEBI" id="CHEBI:58210"/>
    </ligand>
</feature>
<dbReference type="GO" id="GO:0050660">
    <property type="term" value="F:flavin adenine dinucleotide binding"/>
    <property type="evidence" value="ECO:0007669"/>
    <property type="project" value="InterPro"/>
</dbReference>
<gene>
    <name evidence="16" type="ORF">BGC33_13175</name>
</gene>
<evidence type="ECO:0000256" key="9">
    <source>
        <dbReference type="ARBA" id="ARBA00023002"/>
    </source>
</evidence>
<evidence type="ECO:0000256" key="13">
    <source>
        <dbReference type="PIRSR" id="PIRSR006621-1"/>
    </source>
</evidence>